<dbReference type="InterPro" id="IPR003105">
    <property type="entry name" value="SRA_YDG"/>
</dbReference>
<evidence type="ECO:0000256" key="2">
    <source>
        <dbReference type="PROSITE-ProRule" id="PRU00358"/>
    </source>
</evidence>
<feature type="domain" description="YDG" evidence="3">
    <location>
        <begin position="1"/>
        <end position="70"/>
    </location>
</feature>
<organism evidence="4 5">
    <name type="scientific">Vitis vinifera</name>
    <name type="common">Grape</name>
    <dbReference type="NCBI Taxonomy" id="29760"/>
    <lineage>
        <taxon>Eukaryota</taxon>
        <taxon>Viridiplantae</taxon>
        <taxon>Streptophyta</taxon>
        <taxon>Embryophyta</taxon>
        <taxon>Tracheophyta</taxon>
        <taxon>Spermatophyta</taxon>
        <taxon>Magnoliopsida</taxon>
        <taxon>eudicotyledons</taxon>
        <taxon>Gunneridae</taxon>
        <taxon>Pentapetalae</taxon>
        <taxon>rosids</taxon>
        <taxon>Vitales</taxon>
        <taxon>Vitaceae</taxon>
        <taxon>Viteae</taxon>
        <taxon>Vitis</taxon>
    </lineage>
</organism>
<dbReference type="Gene3D" id="2.30.280.10">
    <property type="entry name" value="SRA-YDG"/>
    <property type="match status" value="1"/>
</dbReference>
<dbReference type="eggNOG" id="ENOG502QSQ8">
    <property type="taxonomic scope" value="Eukaryota"/>
</dbReference>
<keyword evidence="5" id="KW-1185">Reference proteome</keyword>
<proteinExistence type="predicted"/>
<dbReference type="InterPro" id="IPR015947">
    <property type="entry name" value="PUA-like_sf"/>
</dbReference>
<evidence type="ECO:0000259" key="3">
    <source>
        <dbReference type="PROSITE" id="PS51015"/>
    </source>
</evidence>
<dbReference type="InParanoid" id="F6GT46"/>
<dbReference type="PANTHER" id="PTHR14140:SF27">
    <property type="entry name" value="OS04G0289800 PROTEIN"/>
    <property type="match status" value="1"/>
</dbReference>
<evidence type="ECO:0000313" key="5">
    <source>
        <dbReference type="Proteomes" id="UP000009183"/>
    </source>
</evidence>
<dbReference type="InterPro" id="IPR045134">
    <property type="entry name" value="UHRF1/2-like"/>
</dbReference>
<accession>F6GT46</accession>
<sequence length="131" mass="15232">MIWHHQNAIRRTLRVTKISSIILMFKSHKKKHSSYAPEKGVLYDGIYIIEKCWRKVGIQRYKVCRYLFVRCDNEPTPWTSDEHGDRPRPLARDSGVKCHGLGLFLNSTIHSYGSGKELHLSAVNLWTLEIP</sequence>
<dbReference type="AlphaFoldDB" id="F6GT46"/>
<dbReference type="PANTHER" id="PTHR14140">
    <property type="entry name" value="E3 UBIQUITIN-PROTEIN LIGASE UHRF-RELATED"/>
    <property type="match status" value="1"/>
</dbReference>
<evidence type="ECO:0000313" key="4">
    <source>
        <dbReference type="EMBL" id="CCB43367.1"/>
    </source>
</evidence>
<gene>
    <name evidence="4" type="ordered locus">VIT_17s0000g00170</name>
</gene>
<name>F6GT46_VITVI</name>
<reference evidence="5" key="1">
    <citation type="journal article" date="2007" name="Nature">
        <title>The grapevine genome sequence suggests ancestral hexaploidization in major angiosperm phyla.</title>
        <authorList>
            <consortium name="The French-Italian Public Consortium for Grapevine Genome Characterization."/>
            <person name="Jaillon O."/>
            <person name="Aury J.-M."/>
            <person name="Noel B."/>
            <person name="Policriti A."/>
            <person name="Clepet C."/>
            <person name="Casagrande A."/>
            <person name="Choisne N."/>
            <person name="Aubourg S."/>
            <person name="Vitulo N."/>
            <person name="Jubin C."/>
            <person name="Vezzi A."/>
            <person name="Legeai F."/>
            <person name="Hugueney P."/>
            <person name="Dasilva C."/>
            <person name="Horner D."/>
            <person name="Mica E."/>
            <person name="Jublot D."/>
            <person name="Poulain J."/>
            <person name="Bruyere C."/>
            <person name="Billault A."/>
            <person name="Segurens B."/>
            <person name="Gouyvenoux M."/>
            <person name="Ugarte E."/>
            <person name="Cattonaro F."/>
            <person name="Anthouard V."/>
            <person name="Vico V."/>
            <person name="Del Fabbro C."/>
            <person name="Alaux M."/>
            <person name="Di Gaspero G."/>
            <person name="Dumas V."/>
            <person name="Felice N."/>
            <person name="Paillard S."/>
            <person name="Juman I."/>
            <person name="Moroldo M."/>
            <person name="Scalabrin S."/>
            <person name="Canaguier A."/>
            <person name="Le Clainche I."/>
            <person name="Malacrida G."/>
            <person name="Durand E."/>
            <person name="Pesole G."/>
            <person name="Laucou V."/>
            <person name="Chatelet P."/>
            <person name="Merdinoglu D."/>
            <person name="Delledonne M."/>
            <person name="Pezzotti M."/>
            <person name="Lecharny A."/>
            <person name="Scarpelli C."/>
            <person name="Artiguenave F."/>
            <person name="Pe M.E."/>
            <person name="Valle G."/>
            <person name="Morgante M."/>
            <person name="Caboche M."/>
            <person name="Adam-Blondon A.-F."/>
            <person name="Weissenbach J."/>
            <person name="Quetier F."/>
            <person name="Wincker P."/>
        </authorList>
    </citation>
    <scope>NUCLEOTIDE SEQUENCE [LARGE SCALE GENOMIC DNA]</scope>
    <source>
        <strain evidence="5">cv. Pinot noir / PN40024</strain>
    </source>
</reference>
<dbReference type="STRING" id="29760.F6GT46"/>
<evidence type="ECO:0000256" key="1">
    <source>
        <dbReference type="ARBA" id="ARBA00023242"/>
    </source>
</evidence>
<dbReference type="EMBL" id="FN594950">
    <property type="protein sequence ID" value="CCB43367.1"/>
    <property type="molecule type" value="Genomic_DNA"/>
</dbReference>
<dbReference type="InterPro" id="IPR036987">
    <property type="entry name" value="SRA-YDG_sf"/>
</dbReference>
<dbReference type="SUPFAM" id="SSF88697">
    <property type="entry name" value="PUA domain-like"/>
    <property type="match status" value="1"/>
</dbReference>
<keyword evidence="1 2" id="KW-0539">Nucleus</keyword>
<dbReference type="PROSITE" id="PS51015">
    <property type="entry name" value="YDG"/>
    <property type="match status" value="1"/>
</dbReference>
<dbReference type="Pfam" id="PF02182">
    <property type="entry name" value="SAD_SRA"/>
    <property type="match status" value="1"/>
</dbReference>
<dbReference type="PaxDb" id="29760-VIT_17s0000g00170.t01"/>
<comment type="subcellular location">
    <subcellularLocation>
        <location evidence="2">Nucleus</location>
    </subcellularLocation>
</comment>
<dbReference type="Proteomes" id="UP000009183">
    <property type="component" value="Chromosome 17"/>
</dbReference>
<dbReference type="HOGENOM" id="CLU_1931362_0_0_1"/>
<dbReference type="GO" id="GO:0005634">
    <property type="term" value="C:nucleus"/>
    <property type="evidence" value="ECO:0007669"/>
    <property type="project" value="UniProtKB-SubCell"/>
</dbReference>
<protein>
    <recommendedName>
        <fullName evidence="3">YDG domain-containing protein</fullName>
    </recommendedName>
</protein>